<dbReference type="SUPFAM" id="SSF52317">
    <property type="entry name" value="Class I glutamine amidotransferase-like"/>
    <property type="match status" value="1"/>
</dbReference>
<organism evidence="2 3">
    <name type="scientific">Nannocystis pusilla</name>
    <dbReference type="NCBI Taxonomy" id="889268"/>
    <lineage>
        <taxon>Bacteria</taxon>
        <taxon>Pseudomonadati</taxon>
        <taxon>Myxococcota</taxon>
        <taxon>Polyangia</taxon>
        <taxon>Nannocystales</taxon>
        <taxon>Nannocystaceae</taxon>
        <taxon>Nannocystis</taxon>
    </lineage>
</organism>
<accession>A0ABS7U3E9</accession>
<dbReference type="PANTHER" id="PTHR43130:SF11">
    <property type="entry name" value="TRANSCRIPTIONAL REGULATORY PROTEIN"/>
    <property type="match status" value="1"/>
</dbReference>
<dbReference type="Gene3D" id="3.40.50.880">
    <property type="match status" value="1"/>
</dbReference>
<dbReference type="InterPro" id="IPR002818">
    <property type="entry name" value="DJ-1/PfpI"/>
</dbReference>
<keyword evidence="3" id="KW-1185">Reference proteome</keyword>
<dbReference type="PROSITE" id="PS01124">
    <property type="entry name" value="HTH_ARAC_FAMILY_2"/>
    <property type="match status" value="1"/>
</dbReference>
<dbReference type="InterPro" id="IPR029062">
    <property type="entry name" value="Class_I_gatase-like"/>
</dbReference>
<comment type="caution">
    <text evidence="2">The sequence shown here is derived from an EMBL/GenBank/DDBJ whole genome shotgun (WGS) entry which is preliminary data.</text>
</comment>
<evidence type="ECO:0000259" key="1">
    <source>
        <dbReference type="PROSITE" id="PS01124"/>
    </source>
</evidence>
<evidence type="ECO:0000313" key="2">
    <source>
        <dbReference type="EMBL" id="MBZ5714941.1"/>
    </source>
</evidence>
<sequence length="314" mass="33894">MHVHVLVLDGVFDAGLALVLDTLDTANALAAAPEQRVRVAVLGVRRRVRTHLGFAVPIVARPRARPDVVIVPALGAKTPDTLERALARRDVVEAAAQLQAAAAAGAQVTAACTATFVLGDAGLLAGRRATTTWWLAPLFRARFPAVALDDAQMVVESDNIVTAGSALAHLDLALWLVRRRSPALARTVANHLLYDARPSQAPYVMPDHLAHADPLVARFEDWARRHLDGFTIGAAARALGATERTLERRVQAVLGKSPLSFVQDLRVAHAVHRLQTTDASLEAIAAEVGYREATTLRTLLRRRTGRGVRELRRA</sequence>
<evidence type="ECO:0000313" key="3">
    <source>
        <dbReference type="Proteomes" id="UP001139031"/>
    </source>
</evidence>
<dbReference type="Pfam" id="PF01965">
    <property type="entry name" value="DJ-1_PfpI"/>
    <property type="match status" value="1"/>
</dbReference>
<dbReference type="InterPro" id="IPR052158">
    <property type="entry name" value="INH-QAR"/>
</dbReference>
<proteinExistence type="predicted"/>
<dbReference type="Proteomes" id="UP001139031">
    <property type="component" value="Unassembled WGS sequence"/>
</dbReference>
<reference evidence="2" key="1">
    <citation type="submission" date="2021-08" db="EMBL/GenBank/DDBJ databases">
        <authorList>
            <person name="Stevens D.C."/>
        </authorList>
    </citation>
    <scope>NUCLEOTIDE SEQUENCE</scope>
    <source>
        <strain evidence="2">DSM 53165</strain>
    </source>
</reference>
<dbReference type="SMART" id="SM00342">
    <property type="entry name" value="HTH_ARAC"/>
    <property type="match status" value="1"/>
</dbReference>
<dbReference type="Gene3D" id="1.10.10.60">
    <property type="entry name" value="Homeodomain-like"/>
    <property type="match status" value="1"/>
</dbReference>
<dbReference type="InterPro" id="IPR018060">
    <property type="entry name" value="HTH_AraC"/>
</dbReference>
<dbReference type="PANTHER" id="PTHR43130">
    <property type="entry name" value="ARAC-FAMILY TRANSCRIPTIONAL REGULATOR"/>
    <property type="match status" value="1"/>
</dbReference>
<dbReference type="RefSeq" id="WP_224196673.1">
    <property type="nucleotide sequence ID" value="NZ_JAIRAU010000052.1"/>
</dbReference>
<dbReference type="EMBL" id="JAIRAU010000052">
    <property type="protein sequence ID" value="MBZ5714941.1"/>
    <property type="molecule type" value="Genomic_DNA"/>
</dbReference>
<dbReference type="Pfam" id="PF12833">
    <property type="entry name" value="HTH_18"/>
    <property type="match status" value="1"/>
</dbReference>
<gene>
    <name evidence="2" type="ORF">K7C98_37385</name>
</gene>
<name>A0ABS7U3E9_9BACT</name>
<protein>
    <submittedName>
        <fullName evidence="2">Helix-turn-helix domain-containing protein</fullName>
    </submittedName>
</protein>
<feature type="domain" description="HTH araC/xylS-type" evidence="1">
    <location>
        <begin position="213"/>
        <end position="314"/>
    </location>
</feature>